<evidence type="ECO:0000256" key="5">
    <source>
        <dbReference type="ARBA" id="ARBA00022692"/>
    </source>
</evidence>
<feature type="transmembrane region" description="Helical" evidence="9">
    <location>
        <begin position="60"/>
        <end position="82"/>
    </location>
</feature>
<evidence type="ECO:0000256" key="3">
    <source>
        <dbReference type="ARBA" id="ARBA00022475"/>
    </source>
</evidence>
<sequence>MADQSDIIDTAGQDEAEIRTGLDSAIAGSTKVLAWAIFAAFLITVIEVFARYVFNSPTFWAHETTSFLIAGVFLIGGPVALARDKHIRVRMFYDSVSPRRRRMLDIFNSLVALMFFAGLAFASWIMVSKSWFNPSGALHLEGTGTSWNPPTPALLKLLVLICVVVMFVQTVFHLIAAIRRETPDTSATEKGH</sequence>
<dbReference type="Proteomes" id="UP000541426">
    <property type="component" value="Unassembled WGS sequence"/>
</dbReference>
<evidence type="ECO:0000256" key="8">
    <source>
        <dbReference type="ARBA" id="ARBA00038436"/>
    </source>
</evidence>
<evidence type="ECO:0000313" key="12">
    <source>
        <dbReference type="Proteomes" id="UP000541426"/>
    </source>
</evidence>
<keyword evidence="4 9" id="KW-0997">Cell inner membrane</keyword>
<protein>
    <recommendedName>
        <fullName evidence="9">TRAP transporter small permease protein</fullName>
    </recommendedName>
</protein>
<dbReference type="RefSeq" id="WP_183962680.1">
    <property type="nucleotide sequence ID" value="NZ_BAABBZ010000012.1"/>
</dbReference>
<keyword evidence="5 9" id="KW-0812">Transmembrane</keyword>
<dbReference type="Pfam" id="PF04290">
    <property type="entry name" value="DctQ"/>
    <property type="match status" value="1"/>
</dbReference>
<accession>A0A7W6DRY9</accession>
<keyword evidence="2 9" id="KW-0813">Transport</keyword>
<keyword evidence="3" id="KW-1003">Cell membrane</keyword>
<reference evidence="11 12" key="1">
    <citation type="submission" date="2020-08" db="EMBL/GenBank/DDBJ databases">
        <title>Genomic Encyclopedia of Type Strains, Phase IV (KMG-IV): sequencing the most valuable type-strain genomes for metagenomic binning, comparative biology and taxonomic classification.</title>
        <authorList>
            <person name="Goeker M."/>
        </authorList>
    </citation>
    <scope>NUCLEOTIDE SEQUENCE [LARGE SCALE GENOMIC DNA]</scope>
    <source>
        <strain evidence="11 12">DSM 102235</strain>
    </source>
</reference>
<proteinExistence type="inferred from homology"/>
<keyword evidence="12" id="KW-1185">Reference proteome</keyword>
<evidence type="ECO:0000256" key="6">
    <source>
        <dbReference type="ARBA" id="ARBA00022989"/>
    </source>
</evidence>
<keyword evidence="7 9" id="KW-0472">Membrane</keyword>
<evidence type="ECO:0000256" key="9">
    <source>
        <dbReference type="RuleBase" id="RU369079"/>
    </source>
</evidence>
<feature type="transmembrane region" description="Helical" evidence="9">
    <location>
        <begin position="32"/>
        <end position="54"/>
    </location>
</feature>
<organism evidence="11 12">
    <name type="scientific">Sagittula marina</name>
    <dbReference type="NCBI Taxonomy" id="943940"/>
    <lineage>
        <taxon>Bacteria</taxon>
        <taxon>Pseudomonadati</taxon>
        <taxon>Pseudomonadota</taxon>
        <taxon>Alphaproteobacteria</taxon>
        <taxon>Rhodobacterales</taxon>
        <taxon>Roseobacteraceae</taxon>
        <taxon>Sagittula</taxon>
    </lineage>
</organism>
<dbReference type="InterPro" id="IPR007387">
    <property type="entry name" value="TRAP_DctQ"/>
</dbReference>
<feature type="transmembrane region" description="Helical" evidence="9">
    <location>
        <begin position="153"/>
        <end position="176"/>
    </location>
</feature>
<name>A0A7W6DRY9_9RHOB</name>
<evidence type="ECO:0000313" key="11">
    <source>
        <dbReference type="EMBL" id="MBB3984059.1"/>
    </source>
</evidence>
<keyword evidence="6 9" id="KW-1133">Transmembrane helix</keyword>
<dbReference type="EMBL" id="JACIEJ010000001">
    <property type="protein sequence ID" value="MBB3984059.1"/>
    <property type="molecule type" value="Genomic_DNA"/>
</dbReference>
<dbReference type="PANTHER" id="PTHR35011:SF4">
    <property type="entry name" value="SLL1102 PROTEIN"/>
    <property type="match status" value="1"/>
</dbReference>
<evidence type="ECO:0000256" key="1">
    <source>
        <dbReference type="ARBA" id="ARBA00004429"/>
    </source>
</evidence>
<dbReference type="AlphaFoldDB" id="A0A7W6DRY9"/>
<comment type="caution">
    <text evidence="11">The sequence shown here is derived from an EMBL/GenBank/DDBJ whole genome shotgun (WGS) entry which is preliminary data.</text>
</comment>
<dbReference type="GO" id="GO:0022857">
    <property type="term" value="F:transmembrane transporter activity"/>
    <property type="evidence" value="ECO:0007669"/>
    <property type="project" value="UniProtKB-UniRule"/>
</dbReference>
<evidence type="ECO:0000256" key="4">
    <source>
        <dbReference type="ARBA" id="ARBA00022519"/>
    </source>
</evidence>
<feature type="domain" description="Tripartite ATP-independent periplasmic transporters DctQ component" evidence="10">
    <location>
        <begin position="41"/>
        <end position="174"/>
    </location>
</feature>
<comment type="subunit">
    <text evidence="9">The complex comprises the extracytoplasmic solute receptor protein and the two transmembrane proteins.</text>
</comment>
<dbReference type="GO" id="GO:0005886">
    <property type="term" value="C:plasma membrane"/>
    <property type="evidence" value="ECO:0007669"/>
    <property type="project" value="UniProtKB-SubCell"/>
</dbReference>
<comment type="function">
    <text evidence="9">Part of the tripartite ATP-independent periplasmic (TRAP) transport system.</text>
</comment>
<dbReference type="InterPro" id="IPR055348">
    <property type="entry name" value="DctQ"/>
</dbReference>
<gene>
    <name evidence="11" type="ORF">GGQ68_000370</name>
</gene>
<dbReference type="PANTHER" id="PTHR35011">
    <property type="entry name" value="2,3-DIKETO-L-GULONATE TRAP TRANSPORTER SMALL PERMEASE PROTEIN YIAM"/>
    <property type="match status" value="1"/>
</dbReference>
<evidence type="ECO:0000256" key="2">
    <source>
        <dbReference type="ARBA" id="ARBA00022448"/>
    </source>
</evidence>
<comment type="similarity">
    <text evidence="8 9">Belongs to the TRAP transporter small permease family.</text>
</comment>
<comment type="subcellular location">
    <subcellularLocation>
        <location evidence="1 9">Cell inner membrane</location>
        <topology evidence="1 9">Multi-pass membrane protein</topology>
    </subcellularLocation>
</comment>
<evidence type="ECO:0000256" key="7">
    <source>
        <dbReference type="ARBA" id="ARBA00023136"/>
    </source>
</evidence>
<evidence type="ECO:0000259" key="10">
    <source>
        <dbReference type="Pfam" id="PF04290"/>
    </source>
</evidence>
<feature type="transmembrane region" description="Helical" evidence="9">
    <location>
        <begin position="103"/>
        <end position="127"/>
    </location>
</feature>